<dbReference type="PANTHER" id="PTHR20857">
    <property type="entry name" value="THIAMINE-PHOSPHATE PYROPHOSPHORYLASE"/>
    <property type="match status" value="1"/>
</dbReference>
<evidence type="ECO:0000259" key="3">
    <source>
        <dbReference type="Pfam" id="PF02581"/>
    </source>
</evidence>
<dbReference type="RefSeq" id="WP_096434141.1">
    <property type="nucleotide sequence ID" value="NZ_NTJD01000009.1"/>
</dbReference>
<feature type="domain" description="Thiamine phosphate synthase/TenI" evidence="3">
    <location>
        <begin position="9"/>
        <end position="174"/>
    </location>
</feature>
<dbReference type="Proteomes" id="UP000243507">
    <property type="component" value="Unassembled WGS sequence"/>
</dbReference>
<keyword evidence="2" id="KW-0784">Thiamine biosynthesis</keyword>
<dbReference type="SUPFAM" id="SSF51391">
    <property type="entry name" value="Thiamin phosphate synthase"/>
    <property type="match status" value="1"/>
</dbReference>
<dbReference type="InterPro" id="IPR013785">
    <property type="entry name" value="Aldolase_TIM"/>
</dbReference>
<dbReference type="CDD" id="cd00564">
    <property type="entry name" value="TMP_TenI"/>
    <property type="match status" value="1"/>
</dbReference>
<dbReference type="AlphaFoldDB" id="A0A2A4CID6"/>
<dbReference type="GO" id="GO:0005737">
    <property type="term" value="C:cytoplasm"/>
    <property type="evidence" value="ECO:0007669"/>
    <property type="project" value="TreeGrafter"/>
</dbReference>
<dbReference type="GO" id="GO:0009228">
    <property type="term" value="P:thiamine biosynthetic process"/>
    <property type="evidence" value="ECO:0007669"/>
    <property type="project" value="UniProtKB-KW"/>
</dbReference>
<organism evidence="4 5">
    <name type="scientific">Pseudothioclava arenosa</name>
    <dbReference type="NCBI Taxonomy" id="1795308"/>
    <lineage>
        <taxon>Bacteria</taxon>
        <taxon>Pseudomonadati</taxon>
        <taxon>Pseudomonadota</taxon>
        <taxon>Alphaproteobacteria</taxon>
        <taxon>Rhodobacterales</taxon>
        <taxon>Paracoccaceae</taxon>
        <taxon>Pseudothioclava</taxon>
    </lineage>
</organism>
<dbReference type="EMBL" id="NTJD01000009">
    <property type="protein sequence ID" value="PCD75823.1"/>
    <property type="molecule type" value="Genomic_DNA"/>
</dbReference>
<dbReference type="InterPro" id="IPR022998">
    <property type="entry name" value="ThiamineP_synth_TenI"/>
</dbReference>
<protein>
    <submittedName>
        <fullName evidence="4">Thiamine phosphate synthase</fullName>
    </submittedName>
</protein>
<proteinExistence type="predicted"/>
<comment type="caution">
    <text evidence="4">The sequence shown here is derived from an EMBL/GenBank/DDBJ whole genome shotgun (WGS) entry which is preliminary data.</text>
</comment>
<dbReference type="PANTHER" id="PTHR20857:SF15">
    <property type="entry name" value="THIAMINE-PHOSPHATE SYNTHASE"/>
    <property type="match status" value="1"/>
</dbReference>
<gene>
    <name evidence="4" type="ORF">CLN94_11745</name>
</gene>
<accession>A0A2A4CID6</accession>
<evidence type="ECO:0000313" key="5">
    <source>
        <dbReference type="Proteomes" id="UP000243507"/>
    </source>
</evidence>
<evidence type="ECO:0000256" key="1">
    <source>
        <dbReference type="ARBA" id="ARBA00004948"/>
    </source>
</evidence>
<dbReference type="Pfam" id="PF02581">
    <property type="entry name" value="TMP-TENI"/>
    <property type="match status" value="1"/>
</dbReference>
<evidence type="ECO:0000313" key="4">
    <source>
        <dbReference type="EMBL" id="PCD75823.1"/>
    </source>
</evidence>
<evidence type="ECO:0000256" key="2">
    <source>
        <dbReference type="ARBA" id="ARBA00022977"/>
    </source>
</evidence>
<dbReference type="Gene3D" id="3.20.20.70">
    <property type="entry name" value="Aldolase class I"/>
    <property type="match status" value="1"/>
</dbReference>
<name>A0A2A4CID6_9RHOB</name>
<dbReference type="InterPro" id="IPR036206">
    <property type="entry name" value="ThiamineP_synth_sf"/>
</dbReference>
<dbReference type="OrthoDB" id="7159061at2"/>
<reference evidence="4 5" key="1">
    <citation type="submission" date="2017-09" db="EMBL/GenBank/DDBJ databases">
        <title>A multilocus sequence analysis scheme for characterization of bacteria in the genus Thioclava.</title>
        <authorList>
            <person name="Liu Y."/>
            <person name="Shao Z."/>
        </authorList>
    </citation>
    <scope>NUCLEOTIDE SEQUENCE [LARGE SCALE GENOMIC DNA]</scope>
    <source>
        <strain evidence="4 5">CAU 1312</strain>
    </source>
</reference>
<dbReference type="GO" id="GO:0004789">
    <property type="term" value="F:thiamine-phosphate diphosphorylase activity"/>
    <property type="evidence" value="ECO:0007669"/>
    <property type="project" value="TreeGrafter"/>
</dbReference>
<keyword evidence="5" id="KW-1185">Reference proteome</keyword>
<sequence>MADENRPQIYLVTPPAFELGSFPAILGRMLDAHEIACIRLALATRDEDTIGRAADACREIAHARDVALVIDSHLQLVERHGLDGVHLGDGARSVRAARKALGPDAVVGAFCGGSRHDGMNAGEAGADYVSLGPIGESTLGTGARAPFELFEWWSQMIEVPVVAEGALSLDLIREFAPVTDFFAIGEEVWGAEDPVAEMGRLIAAMG</sequence>
<comment type="pathway">
    <text evidence="1">Cofactor biosynthesis; thiamine diphosphate biosynthesis.</text>
</comment>